<evidence type="ECO:0000256" key="3">
    <source>
        <dbReference type="SAM" id="SignalP"/>
    </source>
</evidence>
<dbReference type="RefSeq" id="XP_022314987.1">
    <property type="nucleotide sequence ID" value="XM_022459279.1"/>
</dbReference>
<feature type="transmembrane region" description="Helical" evidence="2">
    <location>
        <begin position="313"/>
        <end position="336"/>
    </location>
</feature>
<dbReference type="GeneID" id="111119268"/>
<keyword evidence="4" id="KW-1185">Reference proteome</keyword>
<feature type="signal peptide" evidence="3">
    <location>
        <begin position="1"/>
        <end position="24"/>
    </location>
</feature>
<dbReference type="AlphaFoldDB" id="A0A8B8CGQ1"/>
<evidence type="ECO:0000256" key="1">
    <source>
        <dbReference type="SAM" id="MobiDB-lite"/>
    </source>
</evidence>
<keyword evidence="2" id="KW-0812">Transmembrane</keyword>
<accession>A0A8B8CGQ1</accession>
<name>A0A8B8CGQ1_CRAVI</name>
<keyword evidence="3" id="KW-0732">Signal</keyword>
<keyword evidence="2" id="KW-0472">Membrane</keyword>
<evidence type="ECO:0000313" key="5">
    <source>
        <dbReference type="RefSeq" id="XP_022314987.1"/>
    </source>
</evidence>
<dbReference type="KEGG" id="cvn:111119268"/>
<reference evidence="5" key="1">
    <citation type="submission" date="2025-08" db="UniProtKB">
        <authorList>
            <consortium name="RefSeq"/>
        </authorList>
    </citation>
    <scope>IDENTIFICATION</scope>
    <source>
        <tissue evidence="5">Whole sample</tissue>
    </source>
</reference>
<feature type="chain" id="PRO_5034973559" evidence="3">
    <location>
        <begin position="25"/>
        <end position="393"/>
    </location>
</feature>
<dbReference type="Proteomes" id="UP000694844">
    <property type="component" value="Chromosome 2"/>
</dbReference>
<keyword evidence="2" id="KW-1133">Transmembrane helix</keyword>
<feature type="compositionally biased region" description="Polar residues" evidence="1">
    <location>
        <begin position="365"/>
        <end position="375"/>
    </location>
</feature>
<gene>
    <name evidence="5" type="primary">LOC111119268</name>
</gene>
<dbReference type="OrthoDB" id="6202534at2759"/>
<evidence type="ECO:0000256" key="2">
    <source>
        <dbReference type="SAM" id="Phobius"/>
    </source>
</evidence>
<feature type="region of interest" description="Disordered" evidence="1">
    <location>
        <begin position="365"/>
        <end position="393"/>
    </location>
</feature>
<organism evidence="4 5">
    <name type="scientific">Crassostrea virginica</name>
    <name type="common">Eastern oyster</name>
    <dbReference type="NCBI Taxonomy" id="6565"/>
    <lineage>
        <taxon>Eukaryota</taxon>
        <taxon>Metazoa</taxon>
        <taxon>Spiralia</taxon>
        <taxon>Lophotrochozoa</taxon>
        <taxon>Mollusca</taxon>
        <taxon>Bivalvia</taxon>
        <taxon>Autobranchia</taxon>
        <taxon>Pteriomorphia</taxon>
        <taxon>Ostreida</taxon>
        <taxon>Ostreoidea</taxon>
        <taxon>Ostreidae</taxon>
        <taxon>Crassostrea</taxon>
    </lineage>
</organism>
<protein>
    <submittedName>
        <fullName evidence="5">Uncharacterized protein LOC111119268</fullName>
    </submittedName>
</protein>
<evidence type="ECO:0000313" key="4">
    <source>
        <dbReference type="Proteomes" id="UP000694844"/>
    </source>
</evidence>
<sequence>MSSKLGFWHRVFFTSLSLFAVGYCCFRVENTLYDWTAASVRCDLAGSEESLREECSDGVPSNGRAYWVGAIQKYTGLFRIGDCYAYNEPKILVFRQSILNSTQPVLDCYRACANYHTFALSSDTCFCKNHTHTEPLYSCIPVQFRPGSADFHGGSNGVVEYYKLITLNETMHDINQDDVGDCVSCQQFTETCLNYRMAPCTTVLVYKCGTKFYTAGGPWWDSIKSCNGIRGVVPNRMAVWTRISRRSALVWTKSRCPAVDGIRVRCLSVTKINNTIYLTARDCLSSLPSLCQGQPPNQGKYKSPEDAHDDNTVPLAVVFALACLSAFVFLGTTIFFRRQRNEERLHRLKEENYVSSNFVETEQEPHQYSSLQDITGPQRFLSPEGEGKGIHQS</sequence>
<proteinExistence type="predicted"/>